<protein>
    <recommendedName>
        <fullName evidence="3">DUF2281 domain-containing protein</fullName>
    </recommendedName>
</protein>
<sequence length="74" mass="8451">MNYEAVLEQLRSVPVEYLDEISDIISYVMYKHEKEEKNPSSQLADAMTEALQISGDSSVKAYSDTKELFEELNS</sequence>
<keyword evidence="2" id="KW-1185">Reference proteome</keyword>
<name>A0A975F2A4_9SPIR</name>
<evidence type="ECO:0000313" key="2">
    <source>
        <dbReference type="Proteomes" id="UP000671908"/>
    </source>
</evidence>
<reference evidence="1 2" key="1">
    <citation type="journal article" date="2021" name="Microbiol. Resour. Announc.">
        <title>Complete Genome Sequences of Three Human Oral Treponema parvum Isolates.</title>
        <authorList>
            <person name="Zeng H."/>
            <person name="Watt R.M."/>
        </authorList>
    </citation>
    <scope>NUCLEOTIDE SEQUENCE [LARGE SCALE GENOMIC DNA]</scope>
    <source>
        <strain evidence="1 2">ATCC 700770</strain>
    </source>
</reference>
<dbReference type="Proteomes" id="UP000671908">
    <property type="component" value="Chromosome"/>
</dbReference>
<dbReference type="EMBL" id="CP054142">
    <property type="protein sequence ID" value="QTQ13058.1"/>
    <property type="molecule type" value="Genomic_DNA"/>
</dbReference>
<accession>A0A975F2A4</accession>
<dbReference type="KEGG" id="tpav:HRQ91_00525"/>
<evidence type="ECO:0008006" key="3">
    <source>
        <dbReference type="Google" id="ProtNLM"/>
    </source>
</evidence>
<organism evidence="1 2">
    <name type="scientific">Treponema parvum</name>
    <dbReference type="NCBI Taxonomy" id="138851"/>
    <lineage>
        <taxon>Bacteria</taxon>
        <taxon>Pseudomonadati</taxon>
        <taxon>Spirochaetota</taxon>
        <taxon>Spirochaetia</taxon>
        <taxon>Spirochaetales</taxon>
        <taxon>Treponemataceae</taxon>
        <taxon>Treponema</taxon>
    </lineage>
</organism>
<dbReference type="AlphaFoldDB" id="A0A975F2A4"/>
<proteinExistence type="predicted"/>
<gene>
    <name evidence="1" type="ORF">HRQ91_00525</name>
</gene>
<dbReference type="RefSeq" id="WP_210119792.1">
    <property type="nucleotide sequence ID" value="NZ_CP054142.1"/>
</dbReference>
<evidence type="ECO:0000313" key="1">
    <source>
        <dbReference type="EMBL" id="QTQ13058.1"/>
    </source>
</evidence>